<feature type="region of interest" description="Disordered" evidence="1">
    <location>
        <begin position="116"/>
        <end position="152"/>
    </location>
</feature>
<reference evidence="2" key="1">
    <citation type="submission" date="2020-03" db="EMBL/GenBank/DDBJ databases">
        <title>Site-based positive gene gene selection in Geosmithia morbida across the United States reveals a broad range of putative effectors and factors for local host and environmental adapation.</title>
        <authorList>
            <person name="Onufrak A."/>
            <person name="Murdoch R.W."/>
            <person name="Gazis R."/>
            <person name="Huff M."/>
            <person name="Staton M."/>
            <person name="Klingeman W."/>
            <person name="Hadziabdic D."/>
        </authorList>
    </citation>
    <scope>NUCLEOTIDE SEQUENCE</scope>
    <source>
        <strain evidence="2">1262</strain>
    </source>
</reference>
<dbReference type="EMBL" id="JAANYQ010000010">
    <property type="protein sequence ID" value="KAF4122028.1"/>
    <property type="molecule type" value="Genomic_DNA"/>
</dbReference>
<dbReference type="AlphaFoldDB" id="A0A9P5CZV5"/>
<accession>A0A9P5CZV5</accession>
<dbReference type="GeneID" id="55973844"/>
<comment type="caution">
    <text evidence="2">The sequence shown here is derived from an EMBL/GenBank/DDBJ whole genome shotgun (WGS) entry which is preliminary data.</text>
</comment>
<dbReference type="OrthoDB" id="3519400at2759"/>
<sequence>MICIQASAIRLFGFRASSTVMDLPFTLAWGKDRDGARTCYRATPCASGGFKGPPVFFGRTRLRYYSYYLVPNIENLDPSSLTRELDQDSTGWVQTTMIDDDDLTFGGKSLSAWHEEDRRRLSTGAGTGSSMADDGDEHRRGRERVRRQSHTKGAAQSLITTLIMGSAAWKNQTLIFNFYQC</sequence>
<gene>
    <name evidence="2" type="ORF">GMORB2_7621</name>
</gene>
<dbReference type="Proteomes" id="UP000749293">
    <property type="component" value="Unassembled WGS sequence"/>
</dbReference>
<feature type="compositionally biased region" description="Basic residues" evidence="1">
    <location>
        <begin position="141"/>
        <end position="150"/>
    </location>
</feature>
<keyword evidence="3" id="KW-1185">Reference proteome</keyword>
<evidence type="ECO:0000313" key="3">
    <source>
        <dbReference type="Proteomes" id="UP000749293"/>
    </source>
</evidence>
<organism evidence="2 3">
    <name type="scientific">Geosmithia morbida</name>
    <dbReference type="NCBI Taxonomy" id="1094350"/>
    <lineage>
        <taxon>Eukaryota</taxon>
        <taxon>Fungi</taxon>
        <taxon>Dikarya</taxon>
        <taxon>Ascomycota</taxon>
        <taxon>Pezizomycotina</taxon>
        <taxon>Sordariomycetes</taxon>
        <taxon>Hypocreomycetidae</taxon>
        <taxon>Hypocreales</taxon>
        <taxon>Bionectriaceae</taxon>
        <taxon>Geosmithia</taxon>
    </lineage>
</organism>
<proteinExistence type="predicted"/>
<evidence type="ECO:0000313" key="2">
    <source>
        <dbReference type="EMBL" id="KAF4122028.1"/>
    </source>
</evidence>
<evidence type="ECO:0000256" key="1">
    <source>
        <dbReference type="SAM" id="MobiDB-lite"/>
    </source>
</evidence>
<protein>
    <submittedName>
        <fullName evidence="2">Uncharacterized protein</fullName>
    </submittedName>
</protein>
<name>A0A9P5CZV5_9HYPO</name>
<dbReference type="RefSeq" id="XP_035320680.1">
    <property type="nucleotide sequence ID" value="XM_035469586.1"/>
</dbReference>